<keyword evidence="3" id="KW-1003">Cell membrane</keyword>
<name>A0A5A7NDT6_9PROT</name>
<keyword evidence="10" id="KW-1185">Reference proteome</keyword>
<comment type="caution">
    <text evidence="9">The sequence shown here is derived from an EMBL/GenBank/DDBJ whole genome shotgun (WGS) entry which is preliminary data.</text>
</comment>
<comment type="similarity">
    <text evidence="2">Belongs to the MreD family.</text>
</comment>
<dbReference type="GO" id="GO:0005886">
    <property type="term" value="C:plasma membrane"/>
    <property type="evidence" value="ECO:0007669"/>
    <property type="project" value="UniProtKB-SubCell"/>
</dbReference>
<dbReference type="RefSeq" id="WP_042084881.1">
    <property type="nucleotide sequence ID" value="NZ_BKCN01000017.1"/>
</dbReference>
<dbReference type="AlphaFoldDB" id="A0A5A7NDT6"/>
<keyword evidence="7 8" id="KW-0472">Membrane</keyword>
<accession>A0A5A7NDT6</accession>
<evidence type="ECO:0000256" key="5">
    <source>
        <dbReference type="ARBA" id="ARBA00022960"/>
    </source>
</evidence>
<keyword evidence="5" id="KW-0133">Cell shape</keyword>
<dbReference type="NCBIfam" id="TIGR03426">
    <property type="entry name" value="shape_MreD"/>
    <property type="match status" value="1"/>
</dbReference>
<evidence type="ECO:0000256" key="4">
    <source>
        <dbReference type="ARBA" id="ARBA00022692"/>
    </source>
</evidence>
<feature type="transmembrane region" description="Helical" evidence="8">
    <location>
        <begin position="109"/>
        <end position="133"/>
    </location>
</feature>
<evidence type="ECO:0000313" key="10">
    <source>
        <dbReference type="Proteomes" id="UP000324996"/>
    </source>
</evidence>
<dbReference type="Proteomes" id="UP000324996">
    <property type="component" value="Unassembled WGS sequence"/>
</dbReference>
<feature type="transmembrane region" description="Helical" evidence="8">
    <location>
        <begin position="60"/>
        <end position="77"/>
    </location>
</feature>
<dbReference type="InterPro" id="IPR007227">
    <property type="entry name" value="Cell_shape_determining_MreD"/>
</dbReference>
<comment type="subcellular location">
    <subcellularLocation>
        <location evidence="1">Cell membrane</location>
        <topology evidence="1">Multi-pass membrane protein</topology>
    </subcellularLocation>
</comment>
<evidence type="ECO:0000256" key="7">
    <source>
        <dbReference type="ARBA" id="ARBA00023136"/>
    </source>
</evidence>
<dbReference type="GO" id="GO:0008360">
    <property type="term" value="P:regulation of cell shape"/>
    <property type="evidence" value="ECO:0007669"/>
    <property type="project" value="UniProtKB-KW"/>
</dbReference>
<evidence type="ECO:0000256" key="3">
    <source>
        <dbReference type="ARBA" id="ARBA00022475"/>
    </source>
</evidence>
<reference evidence="9 10" key="1">
    <citation type="submission" date="2019-09" db="EMBL/GenBank/DDBJ databases">
        <title>NBRP : Genome information of microbial organism related human and environment.</title>
        <authorList>
            <person name="Hattori M."/>
            <person name="Oshima K."/>
            <person name="Inaba H."/>
            <person name="Suda W."/>
            <person name="Sakamoto M."/>
            <person name="Iino T."/>
            <person name="Kitahara M."/>
            <person name="Oshida Y."/>
            <person name="Iida T."/>
            <person name="Kudo T."/>
            <person name="Itoh T."/>
            <person name="Ohkuma M."/>
        </authorList>
    </citation>
    <scope>NUCLEOTIDE SEQUENCE [LARGE SCALE GENOMIC DNA]</scope>
    <source>
        <strain evidence="9 10">Q-1</strain>
    </source>
</reference>
<organism evidence="9 10">
    <name type="scientific">Iodidimonas nitroreducens</name>
    <dbReference type="NCBI Taxonomy" id="1236968"/>
    <lineage>
        <taxon>Bacteria</taxon>
        <taxon>Pseudomonadati</taxon>
        <taxon>Pseudomonadota</taxon>
        <taxon>Alphaproteobacteria</taxon>
        <taxon>Iodidimonadales</taxon>
        <taxon>Iodidimonadaceae</taxon>
        <taxon>Iodidimonas</taxon>
    </lineage>
</organism>
<evidence type="ECO:0000313" key="9">
    <source>
        <dbReference type="EMBL" id="GER05086.1"/>
    </source>
</evidence>
<feature type="transmembrane region" description="Helical" evidence="8">
    <location>
        <begin position="12"/>
        <end position="30"/>
    </location>
</feature>
<gene>
    <name evidence="9" type="ORF">JCM17846_27680</name>
</gene>
<evidence type="ECO:0000256" key="2">
    <source>
        <dbReference type="ARBA" id="ARBA00007776"/>
    </source>
</evidence>
<feature type="transmembrane region" description="Helical" evidence="8">
    <location>
        <begin position="139"/>
        <end position="163"/>
    </location>
</feature>
<evidence type="ECO:0000256" key="6">
    <source>
        <dbReference type="ARBA" id="ARBA00022989"/>
    </source>
</evidence>
<evidence type="ECO:0000256" key="1">
    <source>
        <dbReference type="ARBA" id="ARBA00004651"/>
    </source>
</evidence>
<sequence length="171" mass="18592">MSERAGSFGLSLLRAFGPAVIAVVLIIIMHLPYGDASGGVPLPHMALIVVYYWSIHRPDLLPIGLVAAIGFFLDMLSGGPPGLNMLVLMIAQIVLSNQQALFVRQSFAVGWLGFVPVTFLAMLLSWIIASLYYGDNLSAMPVIAQGLVTLAAYPLFGWIFGWFDKMMKADF</sequence>
<protein>
    <submittedName>
        <fullName evidence="9">Uncharacterized protein</fullName>
    </submittedName>
</protein>
<proteinExistence type="inferred from homology"/>
<evidence type="ECO:0000256" key="8">
    <source>
        <dbReference type="SAM" id="Phobius"/>
    </source>
</evidence>
<dbReference type="EMBL" id="BKCN01000017">
    <property type="protein sequence ID" value="GER05086.1"/>
    <property type="molecule type" value="Genomic_DNA"/>
</dbReference>
<keyword evidence="6 8" id="KW-1133">Transmembrane helix</keyword>
<keyword evidence="4 8" id="KW-0812">Transmembrane</keyword>
<dbReference type="Pfam" id="PF04093">
    <property type="entry name" value="MreD"/>
    <property type="match status" value="1"/>
</dbReference>